<dbReference type="InterPro" id="IPR050166">
    <property type="entry name" value="ABC_transporter_ATP-bind"/>
</dbReference>
<dbReference type="SMART" id="SM00382">
    <property type="entry name" value="AAA"/>
    <property type="match status" value="1"/>
</dbReference>
<sequence>MQRHMKTGGGGSSLVVEDVCKTFGHGADEHRVIEGLSLRVDPGEFVCVVGPSGAGKTTLLRCLSGLIRPTTGTIRYGGELLTRPHADIAVVFQDYRGSLLPWMRVRDNVAFPLEGMGVKRAERNRRAEECLGAVGLADVGDKYPWQLSGGMQQRVAIARGLAYEAPVLLMDEPFGSVDAQSRFDLEDLTLSLRASLGITVVLVTHDIDEAVYLGDRVVVIGGRPTTVVDNLVVDLGADRDQITTRADHRFTDLRTRVLTMIREAQAQAQGEGPTVRSESTSEEPAPDRSPGDAMGGATGGTGRGDGPAREKTGRAVR</sequence>
<dbReference type="Proteomes" id="UP000240429">
    <property type="component" value="Unassembled WGS sequence"/>
</dbReference>
<keyword evidence="3" id="KW-0067">ATP-binding</keyword>
<organism evidence="6 7">
    <name type="scientific">Streptomyces dioscori</name>
    <dbReference type="NCBI Taxonomy" id="2109333"/>
    <lineage>
        <taxon>Bacteria</taxon>
        <taxon>Bacillati</taxon>
        <taxon>Actinomycetota</taxon>
        <taxon>Actinomycetes</taxon>
        <taxon>Kitasatosporales</taxon>
        <taxon>Streptomycetaceae</taxon>
        <taxon>Streptomyces</taxon>
        <taxon>Streptomyces aurantiacus group</taxon>
    </lineage>
</organism>
<dbReference type="GO" id="GO:0016887">
    <property type="term" value="F:ATP hydrolysis activity"/>
    <property type="evidence" value="ECO:0007669"/>
    <property type="project" value="InterPro"/>
</dbReference>
<proteinExistence type="predicted"/>
<gene>
    <name evidence="6" type="ORF">C6Y14_02465</name>
</gene>
<accession>A0A2P8QGN0</accession>
<evidence type="ECO:0000256" key="3">
    <source>
        <dbReference type="ARBA" id="ARBA00022840"/>
    </source>
</evidence>
<dbReference type="Gene3D" id="3.40.50.300">
    <property type="entry name" value="P-loop containing nucleotide triphosphate hydrolases"/>
    <property type="match status" value="1"/>
</dbReference>
<feature type="compositionally biased region" description="Gly residues" evidence="4">
    <location>
        <begin position="293"/>
        <end position="305"/>
    </location>
</feature>
<evidence type="ECO:0000256" key="1">
    <source>
        <dbReference type="ARBA" id="ARBA00022448"/>
    </source>
</evidence>
<dbReference type="GO" id="GO:0005524">
    <property type="term" value="F:ATP binding"/>
    <property type="evidence" value="ECO:0007669"/>
    <property type="project" value="UniProtKB-KW"/>
</dbReference>
<dbReference type="InterPro" id="IPR003439">
    <property type="entry name" value="ABC_transporter-like_ATP-bd"/>
</dbReference>
<dbReference type="PANTHER" id="PTHR42788">
    <property type="entry name" value="TAURINE IMPORT ATP-BINDING PROTEIN-RELATED"/>
    <property type="match status" value="1"/>
</dbReference>
<evidence type="ECO:0000313" key="6">
    <source>
        <dbReference type="EMBL" id="PSM45399.1"/>
    </source>
</evidence>
<keyword evidence="7" id="KW-1185">Reference proteome</keyword>
<evidence type="ECO:0000256" key="4">
    <source>
        <dbReference type="SAM" id="MobiDB-lite"/>
    </source>
</evidence>
<reference evidence="6 7" key="1">
    <citation type="submission" date="2018-03" db="EMBL/GenBank/DDBJ databases">
        <title>Streptomyces dioscori sp. nov., a novel endophytic actinobacterium isolated from bulbil of Dioscorea bulbifera L.</title>
        <authorList>
            <person name="Zhikuan W."/>
        </authorList>
    </citation>
    <scope>NUCLEOTIDE SEQUENCE [LARGE SCALE GENOMIC DNA]</scope>
    <source>
        <strain evidence="6 7">A217</strain>
    </source>
</reference>
<dbReference type="InterPro" id="IPR003593">
    <property type="entry name" value="AAA+_ATPase"/>
</dbReference>
<dbReference type="InterPro" id="IPR017871">
    <property type="entry name" value="ABC_transporter-like_CS"/>
</dbReference>
<name>A0A2P8QGN0_9ACTN</name>
<protein>
    <submittedName>
        <fullName evidence="6">ABC transporter</fullName>
    </submittedName>
</protein>
<dbReference type="SUPFAM" id="SSF52540">
    <property type="entry name" value="P-loop containing nucleoside triphosphate hydrolases"/>
    <property type="match status" value="1"/>
</dbReference>
<dbReference type="RefSeq" id="WP_107015155.1">
    <property type="nucleotide sequence ID" value="NZ_KZ679038.1"/>
</dbReference>
<evidence type="ECO:0000313" key="7">
    <source>
        <dbReference type="Proteomes" id="UP000240429"/>
    </source>
</evidence>
<evidence type="ECO:0000256" key="2">
    <source>
        <dbReference type="ARBA" id="ARBA00022741"/>
    </source>
</evidence>
<dbReference type="CDD" id="cd03293">
    <property type="entry name" value="ABC_NrtD_SsuB_transporters"/>
    <property type="match status" value="1"/>
</dbReference>
<dbReference type="PANTHER" id="PTHR42788:SF13">
    <property type="entry name" value="ALIPHATIC SULFONATES IMPORT ATP-BINDING PROTEIN SSUB"/>
    <property type="match status" value="1"/>
</dbReference>
<dbReference type="EMBL" id="PYBJ01000001">
    <property type="protein sequence ID" value="PSM45399.1"/>
    <property type="molecule type" value="Genomic_DNA"/>
</dbReference>
<dbReference type="PROSITE" id="PS00211">
    <property type="entry name" value="ABC_TRANSPORTER_1"/>
    <property type="match status" value="1"/>
</dbReference>
<feature type="domain" description="ABC transporter" evidence="5">
    <location>
        <begin position="14"/>
        <end position="247"/>
    </location>
</feature>
<dbReference type="InterPro" id="IPR027417">
    <property type="entry name" value="P-loop_NTPase"/>
</dbReference>
<dbReference type="OrthoDB" id="8773773at2"/>
<comment type="caution">
    <text evidence="6">The sequence shown here is derived from an EMBL/GenBank/DDBJ whole genome shotgun (WGS) entry which is preliminary data.</text>
</comment>
<feature type="region of interest" description="Disordered" evidence="4">
    <location>
        <begin position="265"/>
        <end position="317"/>
    </location>
</feature>
<evidence type="ECO:0000259" key="5">
    <source>
        <dbReference type="PROSITE" id="PS50893"/>
    </source>
</evidence>
<keyword evidence="1" id="KW-0813">Transport</keyword>
<feature type="compositionally biased region" description="Basic and acidic residues" evidence="4">
    <location>
        <begin position="306"/>
        <end position="317"/>
    </location>
</feature>
<keyword evidence="2" id="KW-0547">Nucleotide-binding</keyword>
<dbReference type="PROSITE" id="PS50893">
    <property type="entry name" value="ABC_TRANSPORTER_2"/>
    <property type="match status" value="1"/>
</dbReference>
<dbReference type="Pfam" id="PF00005">
    <property type="entry name" value="ABC_tran"/>
    <property type="match status" value="1"/>
</dbReference>
<dbReference type="AlphaFoldDB" id="A0A2P8QGN0"/>